<dbReference type="EMBL" id="CP003051">
    <property type="protein sequence ID" value="AGA88885.1"/>
    <property type="molecule type" value="Genomic_DNA"/>
</dbReference>
<keyword evidence="1 4" id="KW-0489">Methyltransferase</keyword>
<dbReference type="KEGG" id="tmb:Thimo_0007"/>
<dbReference type="PIRSF" id="PIRSF018005">
    <property type="entry name" value="UCP018005"/>
    <property type="match status" value="1"/>
</dbReference>
<evidence type="ECO:0000256" key="2">
    <source>
        <dbReference type="ARBA" id="ARBA00022679"/>
    </source>
</evidence>
<proteinExistence type="predicted"/>
<dbReference type="AlphaFoldDB" id="L0GU32"/>
<evidence type="ECO:0000313" key="5">
    <source>
        <dbReference type="Proteomes" id="UP000010816"/>
    </source>
</evidence>
<feature type="domain" description="Histidine-specific methyltransferase SAM-dependent" evidence="3">
    <location>
        <begin position="38"/>
        <end position="336"/>
    </location>
</feature>
<dbReference type="NCBIfam" id="TIGR03438">
    <property type="entry name" value="egtD_ergothio"/>
    <property type="match status" value="1"/>
</dbReference>
<dbReference type="GO" id="GO:0032259">
    <property type="term" value="P:methylation"/>
    <property type="evidence" value="ECO:0007669"/>
    <property type="project" value="UniProtKB-KW"/>
</dbReference>
<dbReference type="InterPro" id="IPR051128">
    <property type="entry name" value="EgtD_Methyltrsf_superfamily"/>
</dbReference>
<dbReference type="Pfam" id="PF10017">
    <property type="entry name" value="Methyltransf_33"/>
    <property type="match status" value="1"/>
</dbReference>
<accession>L0GU32</accession>
<dbReference type="GO" id="GO:0008168">
    <property type="term" value="F:methyltransferase activity"/>
    <property type="evidence" value="ECO:0007669"/>
    <property type="project" value="UniProtKB-KW"/>
</dbReference>
<dbReference type="HOGENOM" id="CLU_049766_1_1_6"/>
<dbReference type="PATRIC" id="fig|765912.4.peg.6"/>
<dbReference type="eggNOG" id="COG4301">
    <property type="taxonomic scope" value="Bacteria"/>
</dbReference>
<dbReference type="SUPFAM" id="SSF53335">
    <property type="entry name" value="S-adenosyl-L-methionine-dependent methyltransferases"/>
    <property type="match status" value="1"/>
</dbReference>
<gene>
    <name evidence="4" type="ORF">Thimo_0007</name>
</gene>
<dbReference type="PANTHER" id="PTHR43397">
    <property type="entry name" value="ERGOTHIONEINE BIOSYNTHESIS PROTEIN 1"/>
    <property type="match status" value="1"/>
</dbReference>
<dbReference type="InterPro" id="IPR035094">
    <property type="entry name" value="EgtD"/>
</dbReference>
<sequence length="344" mass="38718">MTTRYATAQSTPHTQQVGEEISERVRFYDYHPTPADIRAEVLAGLAAPAKYLPPKLFYDERGSQLFDAITELSEYYPTRTEIGILRAHGAEMAERLGRGSVLIELGSGSSLKIQTLLAALEPRVYIPVDISREHLLKSARALATRFEDVRIRATCADYSRDFELPLDPDWRDLAAFFPGSSIGNFEPTEARRLLTRVANLIGDGGRLLIGVDLPKDPLILEAAYDDAQGVTAVFNRNLLTRINRELDGDLDPQAFAHQARFNAVHSRVGMHLVSRTDQQVRVAGEVFSFRQGESIHTENSYKYDLTDFQRLAREAGFTTEQVWTDPEQLFSVHCLRRMPIEPPV</sequence>
<dbReference type="RefSeq" id="WP_015279035.1">
    <property type="nucleotide sequence ID" value="NC_019940.1"/>
</dbReference>
<keyword evidence="5" id="KW-1185">Reference proteome</keyword>
<evidence type="ECO:0000259" key="3">
    <source>
        <dbReference type="Pfam" id="PF10017"/>
    </source>
</evidence>
<evidence type="ECO:0000256" key="1">
    <source>
        <dbReference type="ARBA" id="ARBA00022603"/>
    </source>
</evidence>
<keyword evidence="2 4" id="KW-0808">Transferase</keyword>
<reference evidence="4 5" key="1">
    <citation type="submission" date="2011-09" db="EMBL/GenBank/DDBJ databases">
        <title>Complete sequence of chromosome of Thioflavicoccus mobilis 8321.</title>
        <authorList>
            <consortium name="US DOE Joint Genome Institute"/>
            <person name="Lucas S."/>
            <person name="Han J."/>
            <person name="Lapidus A."/>
            <person name="Cheng J.-F."/>
            <person name="Goodwin L."/>
            <person name="Pitluck S."/>
            <person name="Peters L."/>
            <person name="Ovchinnikova G."/>
            <person name="Lu M."/>
            <person name="Detter J.C."/>
            <person name="Han C."/>
            <person name="Tapia R."/>
            <person name="Land M."/>
            <person name="Hauser L."/>
            <person name="Kyrpides N."/>
            <person name="Ivanova N."/>
            <person name="Pagani I."/>
            <person name="Vogl K."/>
            <person name="Liu Z."/>
            <person name="Imhoff J."/>
            <person name="Thiel V."/>
            <person name="Frigaard N.-U."/>
            <person name="Bryant D."/>
            <person name="Woyke T."/>
        </authorList>
    </citation>
    <scope>NUCLEOTIDE SEQUENCE [LARGE SCALE GENOMIC DNA]</scope>
    <source>
        <strain evidence="4 5">8321</strain>
    </source>
</reference>
<dbReference type="Proteomes" id="UP000010816">
    <property type="component" value="Chromosome"/>
</dbReference>
<dbReference type="InterPro" id="IPR029063">
    <property type="entry name" value="SAM-dependent_MTases_sf"/>
</dbReference>
<dbReference type="STRING" id="765912.Thimo_0007"/>
<dbReference type="OrthoDB" id="5289726at2"/>
<dbReference type="Gene3D" id="3.40.50.150">
    <property type="entry name" value="Vaccinia Virus protein VP39"/>
    <property type="match status" value="1"/>
</dbReference>
<organism evidence="4 5">
    <name type="scientific">Thioflavicoccus mobilis 8321</name>
    <dbReference type="NCBI Taxonomy" id="765912"/>
    <lineage>
        <taxon>Bacteria</taxon>
        <taxon>Pseudomonadati</taxon>
        <taxon>Pseudomonadota</taxon>
        <taxon>Gammaproteobacteria</taxon>
        <taxon>Chromatiales</taxon>
        <taxon>Chromatiaceae</taxon>
        <taxon>Thioflavicoccus</taxon>
    </lineage>
</organism>
<protein>
    <submittedName>
        <fullName evidence="4">Putative methyltransferase</fullName>
    </submittedName>
</protein>
<dbReference type="InterPro" id="IPR019257">
    <property type="entry name" value="MeTrfase_dom"/>
</dbReference>
<dbReference type="InterPro" id="IPR017804">
    <property type="entry name" value="MeTrfase_EgtD-like"/>
</dbReference>
<dbReference type="PANTHER" id="PTHR43397:SF1">
    <property type="entry name" value="ERGOTHIONEINE BIOSYNTHESIS PROTEIN 1"/>
    <property type="match status" value="1"/>
</dbReference>
<evidence type="ECO:0000313" key="4">
    <source>
        <dbReference type="EMBL" id="AGA88885.1"/>
    </source>
</evidence>
<name>L0GU32_9GAMM</name>